<feature type="transmembrane region" description="Helical" evidence="1">
    <location>
        <begin position="151"/>
        <end position="173"/>
    </location>
</feature>
<feature type="transmembrane region" description="Helical" evidence="1">
    <location>
        <begin position="108"/>
        <end position="131"/>
    </location>
</feature>
<gene>
    <name evidence="2" type="ORF">PSON_ATCC_30995.1.T0020089</name>
</gene>
<protein>
    <recommendedName>
        <fullName evidence="4">Transmembrane protein</fullName>
    </recommendedName>
</protein>
<name>A0A8S1JW72_9CILI</name>
<keyword evidence="1" id="KW-0472">Membrane</keyword>
<dbReference type="AlphaFoldDB" id="A0A8S1JW72"/>
<evidence type="ECO:0000313" key="3">
    <source>
        <dbReference type="Proteomes" id="UP000692954"/>
    </source>
</evidence>
<proteinExistence type="predicted"/>
<sequence>MNKFTLKFNQQVLEIQYQSTRLVMRKKIFYGVASGFIIMNTISAIFKIIENDYKNLALDLTISSVAILTVCVIRYYQQYILEGLNILNMLSCLIQINLDETATAQQMYIFGANIMATQLMLLFGSDFLYSLPQITIIVCSRIGILRVYQPFDWFTISLTLLVQLWLGVVQYQLDKSLRSQFLLTLKDHSWDQLLPHIVDKPYFYFRYNDSKFEIKQIHKQSQIFNYNIDFCQDCNLRHFLREFNFNNQTIESFILSRLKIYEKNIYEKEIIAKNKKQYTMRINYCEISSDYPNFLIILNDSKQNQTFSKHLQTEFISKYFSRYSNHLFKLLLREDSKFKIIQLNCHYISALYIKDYTVKYFSPYKQLKKIINLSGGVQLECFEKFKIQGYKNLFSVFWIQIIAIMILSQKKQYLSQPIIILKKELDYIELCLVLNFPKKFQEKFNKNVVIQRLKSVIFFYINQNLWIFRQHNKLEIASKQIDKN</sequence>
<organism evidence="2 3">
    <name type="scientific">Paramecium sonneborni</name>
    <dbReference type="NCBI Taxonomy" id="65129"/>
    <lineage>
        <taxon>Eukaryota</taxon>
        <taxon>Sar</taxon>
        <taxon>Alveolata</taxon>
        <taxon>Ciliophora</taxon>
        <taxon>Intramacronucleata</taxon>
        <taxon>Oligohymenophorea</taxon>
        <taxon>Peniculida</taxon>
        <taxon>Parameciidae</taxon>
        <taxon>Paramecium</taxon>
    </lineage>
</organism>
<evidence type="ECO:0000313" key="2">
    <source>
        <dbReference type="EMBL" id="CAD8046833.1"/>
    </source>
</evidence>
<keyword evidence="1" id="KW-1133">Transmembrane helix</keyword>
<dbReference type="OrthoDB" id="289806at2759"/>
<dbReference type="EMBL" id="CAJJDN010000002">
    <property type="protein sequence ID" value="CAD8046833.1"/>
    <property type="molecule type" value="Genomic_DNA"/>
</dbReference>
<keyword evidence="3" id="KW-1185">Reference proteome</keyword>
<comment type="caution">
    <text evidence="2">The sequence shown here is derived from an EMBL/GenBank/DDBJ whole genome shotgun (WGS) entry which is preliminary data.</text>
</comment>
<feature type="transmembrane region" description="Helical" evidence="1">
    <location>
        <begin position="28"/>
        <end position="49"/>
    </location>
</feature>
<accession>A0A8S1JW72</accession>
<dbReference type="Proteomes" id="UP000692954">
    <property type="component" value="Unassembled WGS sequence"/>
</dbReference>
<evidence type="ECO:0000256" key="1">
    <source>
        <dbReference type="SAM" id="Phobius"/>
    </source>
</evidence>
<reference evidence="2" key="1">
    <citation type="submission" date="2021-01" db="EMBL/GenBank/DDBJ databases">
        <authorList>
            <consortium name="Genoscope - CEA"/>
            <person name="William W."/>
        </authorList>
    </citation>
    <scope>NUCLEOTIDE SEQUENCE</scope>
</reference>
<keyword evidence="1" id="KW-0812">Transmembrane</keyword>
<evidence type="ECO:0008006" key="4">
    <source>
        <dbReference type="Google" id="ProtNLM"/>
    </source>
</evidence>